<dbReference type="EMBL" id="BMAT01012712">
    <property type="protein sequence ID" value="GFR97787.1"/>
    <property type="molecule type" value="Genomic_DNA"/>
</dbReference>
<feature type="compositionally biased region" description="Basic and acidic residues" evidence="1">
    <location>
        <begin position="109"/>
        <end position="123"/>
    </location>
</feature>
<proteinExistence type="predicted"/>
<feature type="compositionally biased region" description="Basic and acidic residues" evidence="1">
    <location>
        <begin position="205"/>
        <end position="214"/>
    </location>
</feature>
<evidence type="ECO:0000313" key="2">
    <source>
        <dbReference type="EMBL" id="GFR97787.1"/>
    </source>
</evidence>
<gene>
    <name evidence="2" type="ORF">ElyMa_006333100</name>
</gene>
<keyword evidence="3" id="KW-1185">Reference proteome</keyword>
<feature type="compositionally biased region" description="Polar residues" evidence="1">
    <location>
        <begin position="127"/>
        <end position="170"/>
    </location>
</feature>
<comment type="caution">
    <text evidence="2">The sequence shown here is derived from an EMBL/GenBank/DDBJ whole genome shotgun (WGS) entry which is preliminary data.</text>
</comment>
<dbReference type="AlphaFoldDB" id="A0AAV4HK78"/>
<dbReference type="Proteomes" id="UP000762676">
    <property type="component" value="Unassembled WGS sequence"/>
</dbReference>
<accession>A0AAV4HK78</accession>
<organism evidence="2 3">
    <name type="scientific">Elysia marginata</name>
    <dbReference type="NCBI Taxonomy" id="1093978"/>
    <lineage>
        <taxon>Eukaryota</taxon>
        <taxon>Metazoa</taxon>
        <taxon>Spiralia</taxon>
        <taxon>Lophotrochozoa</taxon>
        <taxon>Mollusca</taxon>
        <taxon>Gastropoda</taxon>
        <taxon>Heterobranchia</taxon>
        <taxon>Euthyneura</taxon>
        <taxon>Panpulmonata</taxon>
        <taxon>Sacoglossa</taxon>
        <taxon>Placobranchoidea</taxon>
        <taxon>Plakobranchidae</taxon>
        <taxon>Elysia</taxon>
    </lineage>
</organism>
<sequence length="298" mass="32920">MKGSQKARLLVASQQRLVSRLQDLSHQLDSIDNEVTRVKGDIISSRRYFSAMTGIPYGPDWPATRQMDSAYTSPTSCLSPRSSDDSPSDTDWPATRALGATSSPTQEVSCRDAHFRSSRRDHCASSVVDNANYRHQSQQARSPYELSQHTPTVQAESRTSRPNQTITPSNRLHPRFSSPAESNRRRHGVQTGSEQTCYQNTFGADQERRGSGPDRLLRQFDNLAHLESPFKSLADFNELGAGEGCREGAGLMSGGPLLTRSDSCSSFMSWRSDQEMASLFPDEADSGSTDTDTRYGGR</sequence>
<name>A0AAV4HK78_9GAST</name>
<reference evidence="2 3" key="1">
    <citation type="journal article" date="2021" name="Elife">
        <title>Chloroplast acquisition without the gene transfer in kleptoplastic sea slugs, Plakobranchus ocellatus.</title>
        <authorList>
            <person name="Maeda T."/>
            <person name="Takahashi S."/>
            <person name="Yoshida T."/>
            <person name="Shimamura S."/>
            <person name="Takaki Y."/>
            <person name="Nagai Y."/>
            <person name="Toyoda A."/>
            <person name="Suzuki Y."/>
            <person name="Arimoto A."/>
            <person name="Ishii H."/>
            <person name="Satoh N."/>
            <person name="Nishiyama T."/>
            <person name="Hasebe M."/>
            <person name="Maruyama T."/>
            <person name="Minagawa J."/>
            <person name="Obokata J."/>
            <person name="Shigenobu S."/>
        </authorList>
    </citation>
    <scope>NUCLEOTIDE SEQUENCE [LARGE SCALE GENOMIC DNA]</scope>
</reference>
<protein>
    <submittedName>
        <fullName evidence="2">Uncharacterized protein</fullName>
    </submittedName>
</protein>
<feature type="compositionally biased region" description="Polar residues" evidence="1">
    <location>
        <begin position="190"/>
        <end position="203"/>
    </location>
</feature>
<evidence type="ECO:0000256" key="1">
    <source>
        <dbReference type="SAM" id="MobiDB-lite"/>
    </source>
</evidence>
<evidence type="ECO:0000313" key="3">
    <source>
        <dbReference type="Proteomes" id="UP000762676"/>
    </source>
</evidence>
<feature type="region of interest" description="Disordered" evidence="1">
    <location>
        <begin position="66"/>
        <end position="214"/>
    </location>
</feature>
<feature type="region of interest" description="Disordered" evidence="1">
    <location>
        <begin position="276"/>
        <end position="298"/>
    </location>
</feature>